<dbReference type="Proteomes" id="UP000308005">
    <property type="component" value="Unassembled WGS sequence"/>
</dbReference>
<feature type="compositionally biased region" description="Polar residues" evidence="1">
    <location>
        <begin position="21"/>
        <end position="54"/>
    </location>
</feature>
<dbReference type="EMBL" id="QZBM01000089">
    <property type="protein sequence ID" value="THZ25196.1"/>
    <property type="molecule type" value="Genomic_DNA"/>
</dbReference>
<dbReference type="Proteomes" id="UP000304951">
    <property type="component" value="Unassembled WGS sequence"/>
</dbReference>
<sequence length="401" mass="46456">MVPRNTFTMPPRVGPRAGQVPGSQQCLRTSRTGSNTRQSVAGQRDFSQSTGQQFHATCKNDTRLRRNMFSWLNGPGRVFREPLQGSTNYLGAYDRSGNLLRLRYGAEQENEEEDKIDESKLSDEEKAKRIEEKEAKEKEDRHKMPKERASDLRPYPLNNDFRSQSILSEELREELYKKIVDEKVDLSTVSALYGVDMRRVAAVVRLKAIEKNWVSEGKKLATPYAEAVMQMVPQTHFNRKLLEDPKKNFSHESINDLPVHPYTRQQIFYPTSESRQFTRADAAKVFSPTLLSADERIPLSELIDIEKDAINNVPREERTARIRERAEKKLAAKLEKERKQKEWEARNVKVVSNQRWNFRFESINVEEAGKDGRGRRGVGWRYGNPHHDRERGEIKLPTSVE</sequence>
<evidence type="ECO:0000313" key="7">
    <source>
        <dbReference type="Proteomes" id="UP000308005"/>
    </source>
</evidence>
<feature type="region of interest" description="Disordered" evidence="1">
    <location>
        <begin position="107"/>
        <end position="155"/>
    </location>
</feature>
<dbReference type="EMBL" id="QZAR01000297">
    <property type="protein sequence ID" value="THW83203.1"/>
    <property type="molecule type" value="Genomic_DNA"/>
</dbReference>
<dbReference type="InterPro" id="IPR021036">
    <property type="entry name" value="Ribosomal_mS45"/>
</dbReference>
<comment type="caution">
    <text evidence="2">The sequence shown here is derived from an EMBL/GenBank/DDBJ whole genome shotgun (WGS) entry which is preliminary data.</text>
</comment>
<dbReference type="PANTHER" id="PTHR28158:SF1">
    <property type="entry name" value="SMALL RIBOSOMAL SUBUNIT PROTEIN MS45"/>
    <property type="match status" value="1"/>
</dbReference>
<evidence type="ECO:0000313" key="6">
    <source>
        <dbReference type="Proteomes" id="UP000304951"/>
    </source>
</evidence>
<evidence type="ECO:0000313" key="4">
    <source>
        <dbReference type="EMBL" id="THZ25196.1"/>
    </source>
</evidence>
<evidence type="ECO:0000313" key="3">
    <source>
        <dbReference type="EMBL" id="THW83203.1"/>
    </source>
</evidence>
<feature type="compositionally biased region" description="Basic and acidic residues" evidence="1">
    <location>
        <begin position="117"/>
        <end position="151"/>
    </location>
</feature>
<evidence type="ECO:0000313" key="2">
    <source>
        <dbReference type="EMBL" id="THV68344.1"/>
    </source>
</evidence>
<name>A0A4S8SCZ8_AURPU</name>
<feature type="region of interest" description="Disordered" evidence="1">
    <location>
        <begin position="371"/>
        <end position="401"/>
    </location>
</feature>
<dbReference type="GO" id="GO:0032543">
    <property type="term" value="P:mitochondrial translation"/>
    <property type="evidence" value="ECO:0007669"/>
    <property type="project" value="TreeGrafter"/>
</dbReference>
<evidence type="ECO:0000256" key="1">
    <source>
        <dbReference type="SAM" id="MobiDB-lite"/>
    </source>
</evidence>
<feature type="region of interest" description="Disordered" evidence="1">
    <location>
        <begin position="1"/>
        <end position="54"/>
    </location>
</feature>
<feature type="compositionally biased region" description="Basic and acidic residues" evidence="1">
    <location>
        <begin position="385"/>
        <end position="394"/>
    </location>
</feature>
<dbReference type="Pfam" id="PF12298">
    <property type="entry name" value="Bot1p"/>
    <property type="match status" value="1"/>
</dbReference>
<dbReference type="GO" id="GO:0005763">
    <property type="term" value="C:mitochondrial small ribosomal subunit"/>
    <property type="evidence" value="ECO:0007669"/>
    <property type="project" value="TreeGrafter"/>
</dbReference>
<dbReference type="EMBL" id="QZAF01000331">
    <property type="protein sequence ID" value="THV68344.1"/>
    <property type="molecule type" value="Genomic_DNA"/>
</dbReference>
<dbReference type="PANTHER" id="PTHR28158">
    <property type="entry name" value="37S RIBOSOMAL PROTEIN S35, MITOCHONDRIAL"/>
    <property type="match status" value="1"/>
</dbReference>
<reference evidence="5 6" key="1">
    <citation type="submission" date="2018-10" db="EMBL/GenBank/DDBJ databases">
        <title>Fifty Aureobasidium pullulans genomes reveal a recombining polyextremotolerant generalist.</title>
        <authorList>
            <person name="Gostincar C."/>
            <person name="Turk M."/>
            <person name="Zajc J."/>
            <person name="Gunde-Cimerman N."/>
        </authorList>
    </citation>
    <scope>NUCLEOTIDE SEQUENCE [LARGE SCALE GENOMIC DNA]</scope>
    <source>
        <strain evidence="3 5">EXF-10507</strain>
        <strain evidence="2 6">EXF-11900</strain>
        <strain evidence="4 7">EXF-3863</strain>
    </source>
</reference>
<evidence type="ECO:0008006" key="8">
    <source>
        <dbReference type="Google" id="ProtNLM"/>
    </source>
</evidence>
<organism evidence="2 6">
    <name type="scientific">Aureobasidium pullulans</name>
    <name type="common">Black yeast</name>
    <name type="synonym">Pullularia pullulans</name>
    <dbReference type="NCBI Taxonomy" id="5580"/>
    <lineage>
        <taxon>Eukaryota</taxon>
        <taxon>Fungi</taxon>
        <taxon>Dikarya</taxon>
        <taxon>Ascomycota</taxon>
        <taxon>Pezizomycotina</taxon>
        <taxon>Dothideomycetes</taxon>
        <taxon>Dothideomycetidae</taxon>
        <taxon>Dothideales</taxon>
        <taxon>Saccotheciaceae</taxon>
        <taxon>Aureobasidium</taxon>
    </lineage>
</organism>
<protein>
    <recommendedName>
        <fullName evidence="8">Eukaryotic mitochondrial regulator protein-domain-containing protein</fullName>
    </recommendedName>
</protein>
<gene>
    <name evidence="4" type="ORF">D6C91_03038</name>
    <name evidence="3" type="ORF">D6D15_09736</name>
    <name evidence="2" type="ORF">D6D28_06787</name>
</gene>
<proteinExistence type="predicted"/>
<evidence type="ECO:0000313" key="5">
    <source>
        <dbReference type="Proteomes" id="UP000304928"/>
    </source>
</evidence>
<accession>A0A4S8SCZ8</accession>
<dbReference type="AlphaFoldDB" id="A0A4S8SCZ8"/>
<dbReference type="GO" id="GO:0003735">
    <property type="term" value="F:structural constituent of ribosome"/>
    <property type="evidence" value="ECO:0007669"/>
    <property type="project" value="TreeGrafter"/>
</dbReference>
<dbReference type="Proteomes" id="UP000304928">
    <property type="component" value="Unassembled WGS sequence"/>
</dbReference>